<dbReference type="SMART" id="SM00216">
    <property type="entry name" value="VWD"/>
    <property type="match status" value="1"/>
</dbReference>
<dbReference type="SMART" id="SM00832">
    <property type="entry name" value="C8"/>
    <property type="match status" value="1"/>
</dbReference>
<dbReference type="InterPro" id="IPR001846">
    <property type="entry name" value="VWF_type-D"/>
</dbReference>
<evidence type="ECO:0000256" key="1">
    <source>
        <dbReference type="ARBA" id="ARBA00023157"/>
    </source>
</evidence>
<dbReference type="PANTHER" id="PTHR11339:SF402">
    <property type="entry name" value="VWFD DOMAIN-CONTAINING PROTEIN"/>
    <property type="match status" value="1"/>
</dbReference>
<evidence type="ECO:0000313" key="5">
    <source>
        <dbReference type="Proteomes" id="UP001176940"/>
    </source>
</evidence>
<feature type="domain" description="VWFD" evidence="3">
    <location>
        <begin position="57"/>
        <end position="272"/>
    </location>
</feature>
<evidence type="ECO:0000256" key="2">
    <source>
        <dbReference type="ARBA" id="ARBA00023180"/>
    </source>
</evidence>
<organism evidence="4 5">
    <name type="scientific">Ranitomeya imitator</name>
    <name type="common">mimic poison frog</name>
    <dbReference type="NCBI Taxonomy" id="111125"/>
    <lineage>
        <taxon>Eukaryota</taxon>
        <taxon>Metazoa</taxon>
        <taxon>Chordata</taxon>
        <taxon>Craniata</taxon>
        <taxon>Vertebrata</taxon>
        <taxon>Euteleostomi</taxon>
        <taxon>Amphibia</taxon>
        <taxon>Batrachia</taxon>
        <taxon>Anura</taxon>
        <taxon>Neobatrachia</taxon>
        <taxon>Hyloidea</taxon>
        <taxon>Dendrobatidae</taxon>
        <taxon>Dendrobatinae</taxon>
        <taxon>Ranitomeya</taxon>
    </lineage>
</organism>
<keyword evidence="5" id="KW-1185">Reference proteome</keyword>
<proteinExistence type="predicted"/>
<dbReference type="EMBL" id="CAUEEQ010047174">
    <property type="protein sequence ID" value="CAJ0959092.1"/>
    <property type="molecule type" value="Genomic_DNA"/>
</dbReference>
<dbReference type="Proteomes" id="UP001176940">
    <property type="component" value="Unassembled WGS sequence"/>
</dbReference>
<keyword evidence="2" id="KW-0325">Glycoprotein</keyword>
<accession>A0ABN9M6F8</accession>
<dbReference type="Pfam" id="PF08742">
    <property type="entry name" value="C8"/>
    <property type="match status" value="1"/>
</dbReference>
<name>A0ABN9M6F8_9NEOB</name>
<dbReference type="PROSITE" id="PS51233">
    <property type="entry name" value="VWFD"/>
    <property type="match status" value="1"/>
</dbReference>
<evidence type="ECO:0000259" key="3">
    <source>
        <dbReference type="PROSITE" id="PS51233"/>
    </source>
</evidence>
<dbReference type="PANTHER" id="PTHR11339">
    <property type="entry name" value="EXTRACELLULAR MATRIX GLYCOPROTEIN RELATED"/>
    <property type="match status" value="1"/>
</dbReference>
<dbReference type="Pfam" id="PF00094">
    <property type="entry name" value="VWD"/>
    <property type="match status" value="1"/>
</dbReference>
<sequence length="353" mass="39349">MWTLQDSCHKVTCLDGGITKLSNTGVDCTKIPQPMCDNDLPAIKMKERCGCRWVCPCICKGSSSRHIVTFDGLNFKLLSNCSYVLFNDPKNNLEVILQNGKCGSSSGQTCMDSVSVKYNGDTAKLSYNMQKTMASVEWARSKVSVNGELVQVPYNNTFEVAVFGAIMHNIKIPELGFAFTFTPINNEFILEFIPHGFSTKTSGLCVSYLVPSVISGYLEPRGTVKKKKSQLQGICDHNPVNDFTLRDGSVTRDSSKFVKEWTLVDDFGRTCETKLDDACSQSPSHQCTILLSETFQQCHSKIQPSDYFKLCQEASCHGQDPCEIIASYSHHCHLHGICVNWRSSGVCREYNQF</sequence>
<gene>
    <name evidence="4" type="ORF">RIMI_LOCUS16699859</name>
</gene>
<reference evidence="4" key="1">
    <citation type="submission" date="2023-07" db="EMBL/GenBank/DDBJ databases">
        <authorList>
            <person name="Stuckert A."/>
        </authorList>
    </citation>
    <scope>NUCLEOTIDE SEQUENCE</scope>
</reference>
<comment type="caution">
    <text evidence="4">The sequence shown here is derived from an EMBL/GenBank/DDBJ whole genome shotgun (WGS) entry which is preliminary data.</text>
</comment>
<dbReference type="InterPro" id="IPR014853">
    <property type="entry name" value="VWF/SSPO/ZAN-like_Cys-rich_dom"/>
</dbReference>
<keyword evidence="1" id="KW-1015">Disulfide bond</keyword>
<protein>
    <recommendedName>
        <fullName evidence="3">VWFD domain-containing protein</fullName>
    </recommendedName>
</protein>
<dbReference type="InterPro" id="IPR050780">
    <property type="entry name" value="Mucin_vWF_Thrombospondin_sf"/>
</dbReference>
<evidence type="ECO:0000313" key="4">
    <source>
        <dbReference type="EMBL" id="CAJ0959092.1"/>
    </source>
</evidence>